<dbReference type="PROSITE" id="PS50943">
    <property type="entry name" value="HTH_CROC1"/>
    <property type="match status" value="1"/>
</dbReference>
<sequence>MINRIREIRKARGMTLADLAAACQPETTAQTIGRLETGMRNLSTKWMERIGAALGVDPQVLVGSDKAPRAQVIAQLGLSDPEALKTPRDAVLPSEMAAQEGDEPMLVLEVTSPVGEYRPGDTVWLRQMDAWSAKDADFLSAMNRDCLVPRPGGRFAFGRLIDRRGPLVGILPTQAGQKQQVIDNPDWIAVAVMLVRPL</sequence>
<dbReference type="CDD" id="cd00093">
    <property type="entry name" value="HTH_XRE"/>
    <property type="match status" value="1"/>
</dbReference>
<dbReference type="GO" id="GO:0003677">
    <property type="term" value="F:DNA binding"/>
    <property type="evidence" value="ECO:0007669"/>
    <property type="project" value="InterPro"/>
</dbReference>
<feature type="domain" description="HTH cro/C1-type" evidence="1">
    <location>
        <begin position="5"/>
        <end position="61"/>
    </location>
</feature>
<dbReference type="STRING" id="1044.EH31_06765"/>
<dbReference type="RefSeq" id="WP_034959446.1">
    <property type="nucleotide sequence ID" value="NZ_JMIW01000002.1"/>
</dbReference>
<dbReference type="EMBL" id="JMIW01000002">
    <property type="protein sequence ID" value="KEO90736.1"/>
    <property type="molecule type" value="Genomic_DNA"/>
</dbReference>
<gene>
    <name evidence="2" type="ORF">EH31_06765</name>
</gene>
<dbReference type="SUPFAM" id="SSF47413">
    <property type="entry name" value="lambda repressor-like DNA-binding domains"/>
    <property type="match status" value="1"/>
</dbReference>
<reference evidence="2 3" key="1">
    <citation type="submission" date="2014-04" db="EMBL/GenBank/DDBJ databases">
        <title>A comprehensive comparison of genomes of Erythrobacter spp. strains.</title>
        <authorList>
            <person name="Zheng Q."/>
        </authorList>
    </citation>
    <scope>NUCLEOTIDE SEQUENCE [LARGE SCALE GENOMIC DNA]</scope>
    <source>
        <strain evidence="2 3">DSM 6997</strain>
    </source>
</reference>
<organism evidence="2 3">
    <name type="scientific">Erythrobacter longus</name>
    <dbReference type="NCBI Taxonomy" id="1044"/>
    <lineage>
        <taxon>Bacteria</taxon>
        <taxon>Pseudomonadati</taxon>
        <taxon>Pseudomonadota</taxon>
        <taxon>Alphaproteobacteria</taxon>
        <taxon>Sphingomonadales</taxon>
        <taxon>Erythrobacteraceae</taxon>
        <taxon>Erythrobacter/Porphyrobacter group</taxon>
        <taxon>Erythrobacter</taxon>
    </lineage>
</organism>
<evidence type="ECO:0000313" key="3">
    <source>
        <dbReference type="Proteomes" id="UP000027647"/>
    </source>
</evidence>
<accession>A0A074M7L2</accession>
<dbReference type="AlphaFoldDB" id="A0A074M7L2"/>
<name>A0A074M7L2_ERYLO</name>
<protein>
    <submittedName>
        <fullName evidence="2">XRE family transcriptional regulator</fullName>
    </submittedName>
</protein>
<dbReference type="Pfam" id="PF01381">
    <property type="entry name" value="HTH_3"/>
    <property type="match status" value="1"/>
</dbReference>
<dbReference type="Gene3D" id="1.10.260.40">
    <property type="entry name" value="lambda repressor-like DNA-binding domains"/>
    <property type="match status" value="1"/>
</dbReference>
<keyword evidence="3" id="KW-1185">Reference proteome</keyword>
<dbReference type="SMART" id="SM00530">
    <property type="entry name" value="HTH_XRE"/>
    <property type="match status" value="1"/>
</dbReference>
<dbReference type="InterPro" id="IPR010982">
    <property type="entry name" value="Lambda_DNA-bd_dom_sf"/>
</dbReference>
<dbReference type="eggNOG" id="COG1396">
    <property type="taxonomic scope" value="Bacteria"/>
</dbReference>
<dbReference type="OrthoDB" id="7404022at2"/>
<evidence type="ECO:0000313" key="2">
    <source>
        <dbReference type="EMBL" id="KEO90736.1"/>
    </source>
</evidence>
<proteinExistence type="predicted"/>
<evidence type="ECO:0000259" key="1">
    <source>
        <dbReference type="PROSITE" id="PS50943"/>
    </source>
</evidence>
<dbReference type="InterPro" id="IPR001387">
    <property type="entry name" value="Cro/C1-type_HTH"/>
</dbReference>
<comment type="caution">
    <text evidence="2">The sequence shown here is derived from an EMBL/GenBank/DDBJ whole genome shotgun (WGS) entry which is preliminary data.</text>
</comment>
<dbReference type="Proteomes" id="UP000027647">
    <property type="component" value="Unassembled WGS sequence"/>
</dbReference>